<dbReference type="GO" id="GO:0003684">
    <property type="term" value="F:damaged DNA binding"/>
    <property type="evidence" value="ECO:0007669"/>
    <property type="project" value="TreeGrafter"/>
</dbReference>
<keyword evidence="5" id="KW-0227">DNA damage</keyword>
<dbReference type="Gene3D" id="1.10.150.20">
    <property type="entry name" value="5' to 3' exonuclease, C-terminal subdomain"/>
    <property type="match status" value="1"/>
</dbReference>
<evidence type="ECO:0000259" key="11">
    <source>
        <dbReference type="SMART" id="SM00891"/>
    </source>
</evidence>
<dbReference type="SUPFAM" id="SSF47781">
    <property type="entry name" value="RuvA domain 2-like"/>
    <property type="match status" value="1"/>
</dbReference>
<gene>
    <name evidence="12" type="ORF">BRENAR_LOCUS2795</name>
</gene>
<dbReference type="InParanoid" id="A0A448YMH6"/>
<dbReference type="FunFam" id="3.40.50.10130:FF:000002">
    <property type="entry name" value="DNA repair endonuclease XPF"/>
    <property type="match status" value="1"/>
</dbReference>
<name>A0A448YMH6_BRENA</name>
<dbReference type="EMBL" id="CAACVR010000017">
    <property type="protein sequence ID" value="VEU22063.1"/>
    <property type="molecule type" value="Genomic_DNA"/>
</dbReference>
<comment type="subcellular location">
    <subcellularLocation>
        <location evidence="1">Nucleus</location>
    </subcellularLocation>
</comment>
<keyword evidence="9" id="KW-0539">Nucleus</keyword>
<evidence type="ECO:0000256" key="4">
    <source>
        <dbReference type="ARBA" id="ARBA00022759"/>
    </source>
</evidence>
<dbReference type="GO" id="GO:0000724">
    <property type="term" value="P:double-strand break repair via homologous recombination"/>
    <property type="evidence" value="ECO:0007669"/>
    <property type="project" value="TreeGrafter"/>
</dbReference>
<evidence type="ECO:0000256" key="8">
    <source>
        <dbReference type="ARBA" id="ARBA00023204"/>
    </source>
</evidence>
<evidence type="ECO:0000256" key="5">
    <source>
        <dbReference type="ARBA" id="ARBA00022763"/>
    </source>
</evidence>
<dbReference type="InterPro" id="IPR010994">
    <property type="entry name" value="RuvA_2-like"/>
</dbReference>
<reference evidence="12 13" key="1">
    <citation type="submission" date="2018-12" db="EMBL/GenBank/DDBJ databases">
        <authorList>
            <person name="Tiukova I."/>
            <person name="Dainat J."/>
        </authorList>
    </citation>
    <scope>NUCLEOTIDE SEQUENCE [LARGE SCALE GENOMIC DNA]</scope>
</reference>
<dbReference type="GO" id="GO:1901255">
    <property type="term" value="P:nucleotide-excision repair involved in interstrand cross-link repair"/>
    <property type="evidence" value="ECO:0007669"/>
    <property type="project" value="TreeGrafter"/>
</dbReference>
<dbReference type="FunCoup" id="A0A448YMH6">
    <property type="interactions" value="927"/>
</dbReference>
<dbReference type="Pfam" id="PF02732">
    <property type="entry name" value="ERCC4"/>
    <property type="match status" value="1"/>
</dbReference>
<dbReference type="GO" id="GO:0003697">
    <property type="term" value="F:single-stranded DNA binding"/>
    <property type="evidence" value="ECO:0007669"/>
    <property type="project" value="InterPro"/>
</dbReference>
<feature type="region of interest" description="Disordered" evidence="10">
    <location>
        <begin position="601"/>
        <end position="624"/>
    </location>
</feature>
<evidence type="ECO:0000313" key="12">
    <source>
        <dbReference type="EMBL" id="VEU22063.1"/>
    </source>
</evidence>
<feature type="compositionally biased region" description="Low complexity" evidence="10">
    <location>
        <begin position="30"/>
        <end position="41"/>
    </location>
</feature>
<dbReference type="SMART" id="SM00891">
    <property type="entry name" value="ERCC4"/>
    <property type="match status" value="1"/>
</dbReference>
<evidence type="ECO:0000256" key="6">
    <source>
        <dbReference type="ARBA" id="ARBA00022801"/>
    </source>
</evidence>
<dbReference type="AlphaFoldDB" id="A0A448YMH6"/>
<dbReference type="PANTHER" id="PTHR10150">
    <property type="entry name" value="DNA REPAIR ENDONUCLEASE XPF"/>
    <property type="match status" value="1"/>
</dbReference>
<keyword evidence="7" id="KW-0238">DNA-binding</keyword>
<dbReference type="InterPro" id="IPR047520">
    <property type="entry name" value="XPF_nuclease"/>
</dbReference>
<dbReference type="CDD" id="cd20078">
    <property type="entry name" value="XPF_nuclease_XPF_euk"/>
    <property type="match status" value="1"/>
</dbReference>
<dbReference type="GO" id="GO:0000014">
    <property type="term" value="F:single-stranded DNA endodeoxyribonuclease activity"/>
    <property type="evidence" value="ECO:0007669"/>
    <property type="project" value="TreeGrafter"/>
</dbReference>
<accession>A0A448YMH6</accession>
<protein>
    <submittedName>
        <fullName evidence="12">DEKNAAC103081</fullName>
    </submittedName>
</protein>
<evidence type="ECO:0000256" key="3">
    <source>
        <dbReference type="ARBA" id="ARBA00022722"/>
    </source>
</evidence>
<keyword evidence="3" id="KW-0540">Nuclease</keyword>
<dbReference type="PANTHER" id="PTHR10150:SF0">
    <property type="entry name" value="DNA REPAIR ENDONUCLEASE XPF"/>
    <property type="match status" value="1"/>
</dbReference>
<keyword evidence="6" id="KW-0378">Hydrolase</keyword>
<sequence length="991" mass="111757">MSLFVDEGGEMPREIMAEGRATAGPPSSPSPSSGPHSSQSGVAPSVSLATSISLKYQHKIVEQLVINDGLTILGRGLGLGRIVANLLHILSASSTNANGKSCLIFLINASEFENFQLGEEFMELSWLEEAGGESTSAATTSGFSVIGAGEGTTADKRRNVYRKGGIVSVSNRILVTDFLAEVIDPSTVTGLVILHADKIRDYSNDRFVVNLYRRKNKWGFLKAISDDPESFSVGFQPLSTKLRFLKLDKAFLWPRFHVDVTSSLRSRKKDNTVTEIRVQMTSYTEKIQNALMACIEALIGELRRNNPEVASDYWSMDNALDDNFVQRIRLALEPVWHRISYTTRQIVYDLGTLKSLLLHLMERDCVEFYQELSAIVESNKPSVTKSSKTTATWLMLDESMAMIACSKARIFDKVKEEEDDGDGTTYLLEEQPKWEQLSLLLDDINSDKMSRDSSEDGPILIMCSSYHTCRQLRHYLSSSKEYRVDGSGQKVFSGRQLMVESLREYMEFNHGIGDKSLKMQRRLEELEKAAKETQAVPGEDTDDSNTEARHVSKTFLRGRRSASKRRRTRGGSIIAAHDRLLNKEIGNDQGASVNEAMVDEVESGIRSGEEEEDEDDDDSGSSSDIPRFLQYIDRYDQLIVEQFDAKSNDLLLEELMPSFIICYEPSLSFIRKVELYQAPRGAHRARCYFMYYGGSIEEQKYLNDIKREKDSFTKLIREKANMPKVFSTDEDDIKKFLPDFSQTTNTRIAGGGITALPKTKVIVDMREFRSHLPFLCYLSGLEVIPCMLTIGDYILSPKICVERKSVPDLISSLKSGHLYQQCEQMFRYYEIPTLLIEFEEGKSFSLQPFNTFKNGVLMPTTSAENTFSQRDLQLKLMVLLTSYPSLKIIWSSSPFETAKLFRELKISQEEPDVSGAINAGLNPIFDKQTFFNDASIDLIQNIPGIDSVNYVLVIEKVKSLYELSQISVEELAKIIGHEAASKVVRFFKRKV</sequence>
<organism evidence="12 13">
    <name type="scientific">Brettanomyces naardenensis</name>
    <name type="common">Yeast</name>
    <dbReference type="NCBI Taxonomy" id="13370"/>
    <lineage>
        <taxon>Eukaryota</taxon>
        <taxon>Fungi</taxon>
        <taxon>Dikarya</taxon>
        <taxon>Ascomycota</taxon>
        <taxon>Saccharomycotina</taxon>
        <taxon>Pichiomycetes</taxon>
        <taxon>Pichiales</taxon>
        <taxon>Pichiaceae</taxon>
        <taxon>Brettanomyces</taxon>
    </lineage>
</organism>
<dbReference type="InterPro" id="IPR006166">
    <property type="entry name" value="ERCC4_domain"/>
</dbReference>
<keyword evidence="13" id="KW-1185">Reference proteome</keyword>
<evidence type="ECO:0000313" key="13">
    <source>
        <dbReference type="Proteomes" id="UP000290900"/>
    </source>
</evidence>
<dbReference type="InterPro" id="IPR006167">
    <property type="entry name" value="XPF"/>
</dbReference>
<dbReference type="Gene3D" id="3.40.50.10130">
    <property type="match status" value="1"/>
</dbReference>
<dbReference type="InterPro" id="IPR011335">
    <property type="entry name" value="Restrct_endonuc-II-like"/>
</dbReference>
<keyword evidence="4" id="KW-0255">Endonuclease</keyword>
<dbReference type="NCBIfam" id="TIGR00596">
    <property type="entry name" value="rad1"/>
    <property type="match status" value="1"/>
</dbReference>
<comment type="similarity">
    <text evidence="2">Belongs to the XPF family.</text>
</comment>
<evidence type="ECO:0000256" key="1">
    <source>
        <dbReference type="ARBA" id="ARBA00004123"/>
    </source>
</evidence>
<evidence type="ECO:0000256" key="9">
    <source>
        <dbReference type="ARBA" id="ARBA00023242"/>
    </source>
</evidence>
<evidence type="ECO:0000256" key="2">
    <source>
        <dbReference type="ARBA" id="ARBA00010015"/>
    </source>
</evidence>
<dbReference type="GO" id="GO:0000712">
    <property type="term" value="P:resolution of meiotic recombination intermediates"/>
    <property type="evidence" value="ECO:0007669"/>
    <property type="project" value="TreeGrafter"/>
</dbReference>
<feature type="region of interest" description="Disordered" evidence="10">
    <location>
        <begin position="16"/>
        <end position="42"/>
    </location>
</feature>
<feature type="region of interest" description="Disordered" evidence="10">
    <location>
        <begin position="528"/>
        <end position="569"/>
    </location>
</feature>
<dbReference type="STRING" id="13370.A0A448YMH6"/>
<dbReference type="SUPFAM" id="SSF52980">
    <property type="entry name" value="Restriction endonuclease-like"/>
    <property type="match status" value="1"/>
</dbReference>
<feature type="compositionally biased region" description="Basic residues" evidence="10">
    <location>
        <begin position="556"/>
        <end position="569"/>
    </location>
</feature>
<keyword evidence="8" id="KW-0234">DNA repair</keyword>
<feature type="domain" description="ERCC4" evidence="11">
    <location>
        <begin position="760"/>
        <end position="840"/>
    </location>
</feature>
<dbReference type="GO" id="GO:0000110">
    <property type="term" value="C:nucleotide-excision repair factor 1 complex"/>
    <property type="evidence" value="ECO:0007669"/>
    <property type="project" value="TreeGrafter"/>
</dbReference>
<evidence type="ECO:0000256" key="10">
    <source>
        <dbReference type="SAM" id="MobiDB-lite"/>
    </source>
</evidence>
<evidence type="ECO:0000256" key="7">
    <source>
        <dbReference type="ARBA" id="ARBA00023125"/>
    </source>
</evidence>
<dbReference type="OrthoDB" id="361020at2759"/>
<proteinExistence type="inferred from homology"/>
<dbReference type="Proteomes" id="UP000290900">
    <property type="component" value="Unassembled WGS sequence"/>
</dbReference>
<feature type="compositionally biased region" description="Acidic residues" evidence="10">
    <location>
        <begin position="609"/>
        <end position="619"/>
    </location>
</feature>
<dbReference type="GO" id="GO:0000736">
    <property type="term" value="P:double-strand break repair via single-strand annealing, removal of nonhomologous ends"/>
    <property type="evidence" value="ECO:0007669"/>
    <property type="project" value="TreeGrafter"/>
</dbReference>